<protein>
    <recommendedName>
        <fullName evidence="4">DUF4139 domain-containing protein</fullName>
    </recommendedName>
</protein>
<evidence type="ECO:0000313" key="2">
    <source>
        <dbReference type="EMBL" id="MFC4295330.1"/>
    </source>
</evidence>
<keyword evidence="1" id="KW-0732">Signal</keyword>
<name>A0ABV8RRU6_9SPHN</name>
<gene>
    <name evidence="2" type="ORF">ACFO0A_09715</name>
</gene>
<reference evidence="3" key="1">
    <citation type="journal article" date="2019" name="Int. J. Syst. Evol. Microbiol.">
        <title>The Global Catalogue of Microorganisms (GCM) 10K type strain sequencing project: providing services to taxonomists for standard genome sequencing and annotation.</title>
        <authorList>
            <consortium name="The Broad Institute Genomics Platform"/>
            <consortium name="The Broad Institute Genome Sequencing Center for Infectious Disease"/>
            <person name="Wu L."/>
            <person name="Ma J."/>
        </authorList>
    </citation>
    <scope>NUCLEOTIDE SEQUENCE [LARGE SCALE GENOMIC DNA]</scope>
    <source>
        <strain evidence="3">CGMCC 1.12989</strain>
    </source>
</reference>
<keyword evidence="3" id="KW-1185">Reference proteome</keyword>
<organism evidence="2 3">
    <name type="scientific">Novosphingobium tardum</name>
    <dbReference type="NCBI Taxonomy" id="1538021"/>
    <lineage>
        <taxon>Bacteria</taxon>
        <taxon>Pseudomonadati</taxon>
        <taxon>Pseudomonadota</taxon>
        <taxon>Alphaproteobacteria</taxon>
        <taxon>Sphingomonadales</taxon>
        <taxon>Sphingomonadaceae</taxon>
        <taxon>Novosphingobium</taxon>
    </lineage>
</organism>
<accession>A0ABV8RRU6</accession>
<comment type="caution">
    <text evidence="2">The sequence shown here is derived from an EMBL/GenBank/DDBJ whole genome shotgun (WGS) entry which is preliminary data.</text>
</comment>
<proteinExistence type="predicted"/>
<evidence type="ECO:0000256" key="1">
    <source>
        <dbReference type="SAM" id="SignalP"/>
    </source>
</evidence>
<evidence type="ECO:0000313" key="3">
    <source>
        <dbReference type="Proteomes" id="UP001595828"/>
    </source>
</evidence>
<dbReference type="Proteomes" id="UP001595828">
    <property type="component" value="Unassembled WGS sequence"/>
</dbReference>
<evidence type="ECO:0008006" key="4">
    <source>
        <dbReference type="Google" id="ProtNLM"/>
    </source>
</evidence>
<dbReference type="EMBL" id="JBHSDR010000006">
    <property type="protein sequence ID" value="MFC4295330.1"/>
    <property type="molecule type" value="Genomic_DNA"/>
</dbReference>
<feature type="chain" id="PRO_5045102119" description="DUF4139 domain-containing protein" evidence="1">
    <location>
        <begin position="25"/>
        <end position="157"/>
    </location>
</feature>
<dbReference type="RefSeq" id="WP_379538810.1">
    <property type="nucleotide sequence ID" value="NZ_JBHSDR010000006.1"/>
</dbReference>
<feature type="signal peptide" evidence="1">
    <location>
        <begin position="1"/>
        <end position="24"/>
    </location>
</feature>
<sequence>MRSKLYALAAAAVALAGMATPAQAARITLRSSVFVERAEQLGQGTSVRTVSKATTVAPGDRLVYQLNWRRDEQASEGFTVTTPLPRHVSYQRSADGREEVSADGGRTWGRLGQLRVRDVDGRMRDALPEDVTHVRWQVPRQIALAGEGRITYSAIVH</sequence>